<gene>
    <name evidence="1" type="ORF">MAR_036783</name>
</gene>
<keyword evidence="2" id="KW-1185">Reference proteome</keyword>
<proteinExistence type="predicted"/>
<accession>A0ABY7FP65</accession>
<name>A0ABY7FP65_MYAAR</name>
<organism evidence="1 2">
    <name type="scientific">Mya arenaria</name>
    <name type="common">Soft-shell clam</name>
    <dbReference type="NCBI Taxonomy" id="6604"/>
    <lineage>
        <taxon>Eukaryota</taxon>
        <taxon>Metazoa</taxon>
        <taxon>Spiralia</taxon>
        <taxon>Lophotrochozoa</taxon>
        <taxon>Mollusca</taxon>
        <taxon>Bivalvia</taxon>
        <taxon>Autobranchia</taxon>
        <taxon>Heteroconchia</taxon>
        <taxon>Euheterodonta</taxon>
        <taxon>Imparidentia</taxon>
        <taxon>Neoheterodontei</taxon>
        <taxon>Myida</taxon>
        <taxon>Myoidea</taxon>
        <taxon>Myidae</taxon>
        <taxon>Mya</taxon>
    </lineage>
</organism>
<evidence type="ECO:0000313" key="2">
    <source>
        <dbReference type="Proteomes" id="UP001164746"/>
    </source>
</evidence>
<protein>
    <recommendedName>
        <fullName evidence="3">ShKT domain-containing protein</fullName>
    </recommendedName>
</protein>
<dbReference type="Proteomes" id="UP001164746">
    <property type="component" value="Chromosome 13"/>
</dbReference>
<evidence type="ECO:0008006" key="3">
    <source>
        <dbReference type="Google" id="ProtNLM"/>
    </source>
</evidence>
<sequence length="63" mass="7337">MERCGTEQECHDGWFVKYSSNDRCLNFDERFLYTSSFTCEFCCTSDNCNINVNPTDLFDLTLG</sequence>
<evidence type="ECO:0000313" key="1">
    <source>
        <dbReference type="EMBL" id="WAR23114.1"/>
    </source>
</evidence>
<dbReference type="EMBL" id="CP111024">
    <property type="protein sequence ID" value="WAR23114.1"/>
    <property type="molecule type" value="Genomic_DNA"/>
</dbReference>
<reference evidence="1" key="1">
    <citation type="submission" date="2022-11" db="EMBL/GenBank/DDBJ databases">
        <title>Centuries of genome instability and evolution in soft-shell clam transmissible cancer (bioRxiv).</title>
        <authorList>
            <person name="Hart S.F.M."/>
            <person name="Yonemitsu M.A."/>
            <person name="Giersch R.M."/>
            <person name="Beal B.F."/>
            <person name="Arriagada G."/>
            <person name="Davis B.W."/>
            <person name="Ostrander E.A."/>
            <person name="Goff S.P."/>
            <person name="Metzger M.J."/>
        </authorList>
    </citation>
    <scope>NUCLEOTIDE SEQUENCE</scope>
    <source>
        <strain evidence="1">MELC-2E11</strain>
        <tissue evidence="1">Siphon/mantle</tissue>
    </source>
</reference>